<dbReference type="GO" id="GO:0005886">
    <property type="term" value="C:plasma membrane"/>
    <property type="evidence" value="ECO:0007669"/>
    <property type="project" value="UniProtKB-SubCell"/>
</dbReference>
<evidence type="ECO:0000313" key="15">
    <source>
        <dbReference type="Proteomes" id="UP000198778"/>
    </source>
</evidence>
<feature type="domain" description="HAMP" evidence="13">
    <location>
        <begin position="301"/>
        <end position="353"/>
    </location>
</feature>
<feature type="domain" description="Methyl-accepting transducer" evidence="12">
    <location>
        <begin position="372"/>
        <end position="629"/>
    </location>
</feature>
<name>A0A1H0K4W0_9BACI</name>
<keyword evidence="5 11" id="KW-1133">Transmembrane helix</keyword>
<keyword evidence="4 11" id="KW-0812">Transmembrane</keyword>
<evidence type="ECO:0000259" key="12">
    <source>
        <dbReference type="PROSITE" id="PS50111"/>
    </source>
</evidence>
<dbReference type="PROSITE" id="PS50111">
    <property type="entry name" value="CHEMOTAXIS_TRANSDUC_2"/>
    <property type="match status" value="1"/>
</dbReference>
<evidence type="ECO:0000259" key="13">
    <source>
        <dbReference type="PROSITE" id="PS50885"/>
    </source>
</evidence>
<dbReference type="GO" id="GO:0007165">
    <property type="term" value="P:signal transduction"/>
    <property type="evidence" value="ECO:0007669"/>
    <property type="project" value="UniProtKB-KW"/>
</dbReference>
<dbReference type="STRING" id="745820.SAMN04488053_1168"/>
<keyword evidence="3" id="KW-0145">Chemotaxis</keyword>
<sequence>MVQSIKGKLVLFAGVLIVLTMLVTSLVIYFQLSDGIAQSVDENASATVEDVERFIQEYMDKYSMATDLLAEDERTAAFLEEEDPAEWAGVAATHETFMTREEGAQLIYVGTQEGEMLTTPVIDLPEDFDPRTRPWYEDALASEGEVIWTDPYIDIDTEELIITVAKTVTGNTGVLGVQAMDLSLNNMVLALEESEIGYNGELALLDSTGTYIAHTDVSLLGETVDENSYLQGAAGAEGSGSLEGNGQTAYYQEVDNFGWTVLSHYNDSDLYQELSSTRNTFIIVGLLAVLLALAAAYIAAGKLAKPIREVNEHVSRMADGDLTHNLSIKGKDEIGQLGSSVNHMTAELRALIGSIQTSANNSRAMSEELSAISEETVATSDDMSLAVNGVAEGAAKQAEDIDEMNRQMQQLADQLEQANNQTKEMNTLSDSIRDANMKGSEQVQTLEDRTEASSEVFREVNQAVTALTEKVGDIGIVVKTISEFADQTNLLALNASIEAARAGEHGKGFAVVADEVRKLAEQSLAATTKINSTLAEVETETEQVAASITSANSMQEEQQQAVQDTRESLGSIITSIESLRGVISALTSDLETVNSYKDNITASIANVAEVAENAAATAEEVSASASEQTKAVEQVGSNSEQLNDLSADLQTKTSRFHV</sequence>
<dbReference type="AlphaFoldDB" id="A0A1H0K4W0"/>
<evidence type="ECO:0000256" key="3">
    <source>
        <dbReference type="ARBA" id="ARBA00022500"/>
    </source>
</evidence>
<keyword evidence="7 9" id="KW-0807">Transducer</keyword>
<dbReference type="CDD" id="cd12913">
    <property type="entry name" value="PDC1_MCP_like"/>
    <property type="match status" value="1"/>
</dbReference>
<dbReference type="Pfam" id="PF02743">
    <property type="entry name" value="dCache_1"/>
    <property type="match status" value="1"/>
</dbReference>
<dbReference type="Pfam" id="PF00672">
    <property type="entry name" value="HAMP"/>
    <property type="match status" value="1"/>
</dbReference>
<evidence type="ECO:0000256" key="7">
    <source>
        <dbReference type="ARBA" id="ARBA00023224"/>
    </source>
</evidence>
<dbReference type="Gene3D" id="1.10.287.950">
    <property type="entry name" value="Methyl-accepting chemotaxis protein"/>
    <property type="match status" value="1"/>
</dbReference>
<dbReference type="OrthoDB" id="9760371at2"/>
<proteinExistence type="inferred from homology"/>
<protein>
    <submittedName>
        <fullName evidence="14">Methyl-accepting chemotaxis protein</fullName>
    </submittedName>
</protein>
<dbReference type="SUPFAM" id="SSF58104">
    <property type="entry name" value="Methyl-accepting chemotaxis protein (MCP) signaling domain"/>
    <property type="match status" value="1"/>
</dbReference>
<feature type="transmembrane region" description="Helical" evidence="11">
    <location>
        <begin position="281"/>
        <end position="300"/>
    </location>
</feature>
<comment type="similarity">
    <text evidence="8">Belongs to the methyl-accepting chemotaxis (MCP) protein family.</text>
</comment>
<dbReference type="Pfam" id="PF00015">
    <property type="entry name" value="MCPsignal"/>
    <property type="match status" value="1"/>
</dbReference>
<reference evidence="15" key="1">
    <citation type="submission" date="2016-10" db="EMBL/GenBank/DDBJ databases">
        <authorList>
            <person name="Varghese N."/>
            <person name="Submissions S."/>
        </authorList>
    </citation>
    <scope>NUCLEOTIDE SEQUENCE [LARGE SCALE GENOMIC DNA]</scope>
    <source>
        <strain evidence="15">CGMCC 1.10369</strain>
    </source>
</reference>
<dbReference type="SMART" id="SM00283">
    <property type="entry name" value="MA"/>
    <property type="match status" value="1"/>
</dbReference>
<evidence type="ECO:0000256" key="9">
    <source>
        <dbReference type="PROSITE-ProRule" id="PRU00284"/>
    </source>
</evidence>
<dbReference type="GO" id="GO:0006935">
    <property type="term" value="P:chemotaxis"/>
    <property type="evidence" value="ECO:0007669"/>
    <property type="project" value="UniProtKB-KW"/>
</dbReference>
<dbReference type="Gene3D" id="1.10.8.500">
    <property type="entry name" value="HAMP domain in histidine kinase"/>
    <property type="match status" value="1"/>
</dbReference>
<keyword evidence="6 11" id="KW-0472">Membrane</keyword>
<dbReference type="InterPro" id="IPR003660">
    <property type="entry name" value="HAMP_dom"/>
</dbReference>
<gene>
    <name evidence="14" type="ORF">SAMN04488053_1168</name>
</gene>
<dbReference type="EMBL" id="FNIL01000016">
    <property type="protein sequence ID" value="SDO50790.1"/>
    <property type="molecule type" value="Genomic_DNA"/>
</dbReference>
<evidence type="ECO:0000256" key="4">
    <source>
        <dbReference type="ARBA" id="ARBA00022692"/>
    </source>
</evidence>
<organism evidence="14 15">
    <name type="scientific">Alkalicoccus daliensis</name>
    <dbReference type="NCBI Taxonomy" id="745820"/>
    <lineage>
        <taxon>Bacteria</taxon>
        <taxon>Bacillati</taxon>
        <taxon>Bacillota</taxon>
        <taxon>Bacilli</taxon>
        <taxon>Bacillales</taxon>
        <taxon>Bacillaceae</taxon>
        <taxon>Alkalicoccus</taxon>
    </lineage>
</organism>
<dbReference type="Gene3D" id="3.30.450.20">
    <property type="entry name" value="PAS domain"/>
    <property type="match status" value="2"/>
</dbReference>
<evidence type="ECO:0000313" key="14">
    <source>
        <dbReference type="EMBL" id="SDO50790.1"/>
    </source>
</evidence>
<keyword evidence="2" id="KW-1003">Cell membrane</keyword>
<evidence type="ECO:0000256" key="8">
    <source>
        <dbReference type="ARBA" id="ARBA00029447"/>
    </source>
</evidence>
<evidence type="ECO:0000256" key="6">
    <source>
        <dbReference type="ARBA" id="ARBA00023136"/>
    </source>
</evidence>
<accession>A0A1H0K4W0</accession>
<dbReference type="PROSITE" id="PS50885">
    <property type="entry name" value="HAMP"/>
    <property type="match status" value="1"/>
</dbReference>
<dbReference type="PANTHER" id="PTHR32089">
    <property type="entry name" value="METHYL-ACCEPTING CHEMOTAXIS PROTEIN MCPB"/>
    <property type="match status" value="1"/>
</dbReference>
<evidence type="ECO:0000256" key="11">
    <source>
        <dbReference type="SAM" id="Phobius"/>
    </source>
</evidence>
<evidence type="ECO:0000256" key="10">
    <source>
        <dbReference type="SAM" id="Coils"/>
    </source>
</evidence>
<evidence type="ECO:0000256" key="1">
    <source>
        <dbReference type="ARBA" id="ARBA00004651"/>
    </source>
</evidence>
<dbReference type="PANTHER" id="PTHR32089:SF112">
    <property type="entry name" value="LYSOZYME-LIKE PROTEIN-RELATED"/>
    <property type="match status" value="1"/>
</dbReference>
<comment type="subcellular location">
    <subcellularLocation>
        <location evidence="1">Cell membrane</location>
        <topology evidence="1">Multi-pass membrane protein</topology>
    </subcellularLocation>
</comment>
<keyword evidence="10" id="KW-0175">Coiled coil</keyword>
<dbReference type="InterPro" id="IPR029151">
    <property type="entry name" value="Sensor-like_sf"/>
</dbReference>
<dbReference type="RefSeq" id="WP_090844042.1">
    <property type="nucleotide sequence ID" value="NZ_FNIL01000016.1"/>
</dbReference>
<dbReference type="InterPro" id="IPR004089">
    <property type="entry name" value="MCPsignal_dom"/>
</dbReference>
<dbReference type="Proteomes" id="UP000198778">
    <property type="component" value="Unassembled WGS sequence"/>
</dbReference>
<evidence type="ECO:0000256" key="2">
    <source>
        <dbReference type="ARBA" id="ARBA00022475"/>
    </source>
</evidence>
<feature type="coiled-coil region" evidence="10">
    <location>
        <begin position="394"/>
        <end position="428"/>
    </location>
</feature>
<dbReference type="SMART" id="SM00304">
    <property type="entry name" value="HAMP"/>
    <property type="match status" value="1"/>
</dbReference>
<evidence type="ECO:0000256" key="5">
    <source>
        <dbReference type="ARBA" id="ARBA00022989"/>
    </source>
</evidence>
<feature type="transmembrane region" description="Helical" evidence="11">
    <location>
        <begin position="9"/>
        <end position="30"/>
    </location>
</feature>
<dbReference type="SUPFAM" id="SSF103190">
    <property type="entry name" value="Sensory domain-like"/>
    <property type="match status" value="1"/>
</dbReference>
<dbReference type="InterPro" id="IPR033479">
    <property type="entry name" value="dCache_1"/>
</dbReference>
<keyword evidence="15" id="KW-1185">Reference proteome</keyword>
<dbReference type="CDD" id="cd06225">
    <property type="entry name" value="HAMP"/>
    <property type="match status" value="1"/>
</dbReference>